<evidence type="ECO:0000259" key="2">
    <source>
        <dbReference type="PROSITE" id="PS50921"/>
    </source>
</evidence>
<dbReference type="InterPro" id="IPR024189">
    <property type="entry name" value="ANTAR_transcrpt_antiterm_reg"/>
</dbReference>
<gene>
    <name evidence="3" type="ORF">C6N75_20285</name>
</gene>
<dbReference type="Gene3D" id="1.10.10.10">
    <property type="entry name" value="Winged helix-like DNA-binding domain superfamily/Winged helix DNA-binding domain"/>
    <property type="match status" value="1"/>
</dbReference>
<protein>
    <recommendedName>
        <fullName evidence="2">ANTAR domain-containing protein</fullName>
    </recommendedName>
</protein>
<dbReference type="PROSITE" id="PS50921">
    <property type="entry name" value="ANTAR"/>
    <property type="match status" value="1"/>
</dbReference>
<dbReference type="Proteomes" id="UP000239322">
    <property type="component" value="Unassembled WGS sequence"/>
</dbReference>
<feature type="region of interest" description="Disordered" evidence="1">
    <location>
        <begin position="80"/>
        <end position="103"/>
    </location>
</feature>
<dbReference type="Pfam" id="PF03861">
    <property type="entry name" value="ANTAR"/>
    <property type="match status" value="1"/>
</dbReference>
<comment type="caution">
    <text evidence="3">The sequence shown here is derived from an EMBL/GenBank/DDBJ whole genome shotgun (WGS) entry which is preliminary data.</text>
</comment>
<evidence type="ECO:0000313" key="3">
    <source>
        <dbReference type="EMBL" id="PRH77438.1"/>
    </source>
</evidence>
<dbReference type="InterPro" id="IPR005561">
    <property type="entry name" value="ANTAR"/>
</dbReference>
<accession>A0A2S9PSP1</accession>
<proteinExistence type="predicted"/>
<reference evidence="3 4" key="1">
    <citation type="submission" date="2018-03" db="EMBL/GenBank/DDBJ databases">
        <title>Novel Streptomyces sp. from soil.</title>
        <authorList>
            <person name="Tan G.Y.A."/>
            <person name="Lee Z.Y."/>
        </authorList>
    </citation>
    <scope>NUCLEOTIDE SEQUENCE [LARGE SCALE GENOMIC DNA]</scope>
    <source>
        <strain evidence="3 4">ST5x</strain>
    </source>
</reference>
<dbReference type="InterPro" id="IPR036388">
    <property type="entry name" value="WH-like_DNA-bd_sf"/>
</dbReference>
<name>A0A2S9PSP1_9ACTN</name>
<dbReference type="OrthoDB" id="4946329at2"/>
<dbReference type="InterPro" id="IPR011006">
    <property type="entry name" value="CheY-like_superfamily"/>
</dbReference>
<sequence>MQPRPADGGGPEDALARLTAEADQLRRALTSRTAIDQAQGMLMALTPCPAEDAWHLLVAVSQQTNTKLRDVAAALVATARGHPLPPPLSGALHQALRRARTPP</sequence>
<evidence type="ECO:0000313" key="4">
    <source>
        <dbReference type="Proteomes" id="UP000239322"/>
    </source>
</evidence>
<dbReference type="EMBL" id="PVLV01000318">
    <property type="protein sequence ID" value="PRH77438.1"/>
    <property type="molecule type" value="Genomic_DNA"/>
</dbReference>
<keyword evidence="4" id="KW-1185">Reference proteome</keyword>
<dbReference type="SMART" id="SM01012">
    <property type="entry name" value="ANTAR"/>
    <property type="match status" value="1"/>
</dbReference>
<feature type="domain" description="ANTAR" evidence="2">
    <location>
        <begin position="15"/>
        <end position="76"/>
    </location>
</feature>
<dbReference type="SUPFAM" id="SSF52172">
    <property type="entry name" value="CheY-like"/>
    <property type="match status" value="1"/>
</dbReference>
<evidence type="ECO:0000256" key="1">
    <source>
        <dbReference type="SAM" id="MobiDB-lite"/>
    </source>
</evidence>
<dbReference type="AlphaFoldDB" id="A0A2S9PSP1"/>
<dbReference type="PIRSF" id="PIRSF010636">
    <property type="entry name" value="ANTAR_solo"/>
    <property type="match status" value="1"/>
</dbReference>
<organism evidence="3 4">
    <name type="scientific">Streptomyces solincola</name>
    <dbReference type="NCBI Taxonomy" id="2100817"/>
    <lineage>
        <taxon>Bacteria</taxon>
        <taxon>Bacillati</taxon>
        <taxon>Actinomycetota</taxon>
        <taxon>Actinomycetes</taxon>
        <taxon>Kitasatosporales</taxon>
        <taxon>Streptomycetaceae</taxon>
        <taxon>Streptomyces</taxon>
    </lineage>
</organism>
<dbReference type="GO" id="GO:0003723">
    <property type="term" value="F:RNA binding"/>
    <property type="evidence" value="ECO:0007669"/>
    <property type="project" value="InterPro"/>
</dbReference>